<accession>A0AAU2W0L4</accession>
<dbReference type="InterPro" id="IPR019533">
    <property type="entry name" value="Peptidase_S26"/>
</dbReference>
<dbReference type="Pfam" id="PF10502">
    <property type="entry name" value="Peptidase_S26"/>
    <property type="match status" value="1"/>
</dbReference>
<evidence type="ECO:0000259" key="1">
    <source>
        <dbReference type="Pfam" id="PF10502"/>
    </source>
</evidence>
<dbReference type="SUPFAM" id="SSF51306">
    <property type="entry name" value="LexA/Signal peptidase"/>
    <property type="match status" value="1"/>
</dbReference>
<organism evidence="2">
    <name type="scientific">Streptomyces sp. NBC_00008</name>
    <dbReference type="NCBI Taxonomy" id="2903610"/>
    <lineage>
        <taxon>Bacteria</taxon>
        <taxon>Bacillati</taxon>
        <taxon>Actinomycetota</taxon>
        <taxon>Actinomycetes</taxon>
        <taxon>Kitasatosporales</taxon>
        <taxon>Streptomycetaceae</taxon>
        <taxon>Streptomyces</taxon>
    </lineage>
</organism>
<name>A0AAU2W0L4_9ACTN</name>
<dbReference type="EMBL" id="CP108313">
    <property type="protein sequence ID" value="WTW73115.1"/>
    <property type="molecule type" value="Genomic_DNA"/>
</dbReference>
<reference evidence="2" key="1">
    <citation type="submission" date="2022-10" db="EMBL/GenBank/DDBJ databases">
        <title>The complete genomes of actinobacterial strains from the NBC collection.</title>
        <authorList>
            <person name="Joergensen T.S."/>
            <person name="Alvarez Arevalo M."/>
            <person name="Sterndorff E.B."/>
            <person name="Faurdal D."/>
            <person name="Vuksanovic O."/>
            <person name="Mourched A.-S."/>
            <person name="Charusanti P."/>
            <person name="Shaw S."/>
            <person name="Blin K."/>
            <person name="Weber T."/>
        </authorList>
    </citation>
    <scope>NUCLEOTIDE SEQUENCE</scope>
    <source>
        <strain evidence="2">NBC_00008</strain>
    </source>
</reference>
<dbReference type="InterPro" id="IPR036286">
    <property type="entry name" value="LexA/Signal_pep-like_sf"/>
</dbReference>
<dbReference type="AlphaFoldDB" id="A0AAU2W0L4"/>
<feature type="domain" description="Peptidase S26" evidence="1">
    <location>
        <begin position="3"/>
        <end position="36"/>
    </location>
</feature>
<dbReference type="GO" id="GO:0006465">
    <property type="term" value="P:signal peptide processing"/>
    <property type="evidence" value="ECO:0007669"/>
    <property type="project" value="InterPro"/>
</dbReference>
<sequence length="52" mass="5340">MQRVIGLGGDSVVFANGTLTVNGTPADEPYVKEADPGFGTAPYDVTVPAGRM</sequence>
<dbReference type="Gene3D" id="2.10.109.10">
    <property type="entry name" value="Umud Fragment, subunit A"/>
    <property type="match status" value="1"/>
</dbReference>
<protein>
    <submittedName>
        <fullName evidence="2">S26 family signal peptidase</fullName>
    </submittedName>
</protein>
<gene>
    <name evidence="2" type="ORF">OG398_35220</name>
</gene>
<proteinExistence type="predicted"/>
<evidence type="ECO:0000313" key="2">
    <source>
        <dbReference type="EMBL" id="WTW73115.1"/>
    </source>
</evidence>
<dbReference type="GO" id="GO:0004252">
    <property type="term" value="F:serine-type endopeptidase activity"/>
    <property type="evidence" value="ECO:0007669"/>
    <property type="project" value="InterPro"/>
</dbReference>